<dbReference type="InterPro" id="IPR017871">
    <property type="entry name" value="ABC_transporter-like_CS"/>
</dbReference>
<feature type="non-terminal residue" evidence="9">
    <location>
        <position position="256"/>
    </location>
</feature>
<evidence type="ECO:0000313" key="9">
    <source>
        <dbReference type="EMBL" id="JAG38118.1"/>
    </source>
</evidence>
<dbReference type="GO" id="GO:0016887">
    <property type="term" value="F:ATP hydrolysis activity"/>
    <property type="evidence" value="ECO:0007669"/>
    <property type="project" value="InterPro"/>
</dbReference>
<dbReference type="PANTHER" id="PTHR24223:SF448">
    <property type="entry name" value="FI20146P1-RELATED"/>
    <property type="match status" value="1"/>
</dbReference>
<name>A0A0A9Z478_LYGHE</name>
<evidence type="ECO:0000256" key="2">
    <source>
        <dbReference type="ARBA" id="ARBA00022692"/>
    </source>
</evidence>
<evidence type="ECO:0000256" key="3">
    <source>
        <dbReference type="ARBA" id="ARBA00022737"/>
    </source>
</evidence>
<dbReference type="GO" id="GO:0042626">
    <property type="term" value="F:ATPase-coupled transmembrane transporter activity"/>
    <property type="evidence" value="ECO:0007669"/>
    <property type="project" value="TreeGrafter"/>
</dbReference>
<keyword evidence="1" id="KW-0813">Transport</keyword>
<keyword evidence="6" id="KW-1133">Transmembrane helix</keyword>
<reference evidence="9" key="1">
    <citation type="journal article" date="2014" name="PLoS ONE">
        <title>Transcriptome-Based Identification of ABC Transporters in the Western Tarnished Plant Bug Lygus hesperus.</title>
        <authorList>
            <person name="Hull J.J."/>
            <person name="Chaney K."/>
            <person name="Geib S.M."/>
            <person name="Fabrick J.A."/>
            <person name="Brent C.S."/>
            <person name="Walsh D."/>
            <person name="Lavine L.C."/>
        </authorList>
    </citation>
    <scope>NUCLEOTIDE SEQUENCE</scope>
</reference>
<reference evidence="9" key="2">
    <citation type="submission" date="2014-07" db="EMBL/GenBank/DDBJ databases">
        <authorList>
            <person name="Hull J."/>
        </authorList>
    </citation>
    <scope>NUCLEOTIDE SEQUENCE</scope>
</reference>
<sequence length="256" mass="28357">TATWSEDALEPVLNDVTLDFPRGELTALVGVVGSGKSSLLQAIMGEMNLKKGSVRYSGSISYAAQEPWVFQGSLRDNIVFGQEFEHNRYNKVIRACALERDLTLFPNGDLTVVGERGVMLSGGQKARVGLARAVYRNADTYLLDDPLSAVDVNVGKSIFDECIRGILKEKTVILVTHQLEALETVKRIVLVDNGTVKTVGSYSDIVGIGHEIPMENIDINEECRFSTEKYDDIENTDPQDKKPFMEPEHKMFGSIR</sequence>
<keyword evidence="4" id="KW-0547">Nucleotide-binding</keyword>
<keyword evidence="5" id="KW-0067">ATP-binding</keyword>
<dbReference type="CDD" id="cd03250">
    <property type="entry name" value="ABCC_MRP_domain1"/>
    <property type="match status" value="1"/>
</dbReference>
<dbReference type="FunFam" id="3.40.50.300:FF:000973">
    <property type="entry name" value="Multidrug resistance-associated protein 4"/>
    <property type="match status" value="1"/>
</dbReference>
<accession>A0A0A9Z478</accession>
<protein>
    <submittedName>
        <fullName evidence="9">Multidrug resistance-associated protein 4</fullName>
    </submittedName>
</protein>
<gene>
    <name evidence="9" type="primary">ABCC4_9</name>
    <name evidence="9" type="ORF">CM83_9256</name>
</gene>
<dbReference type="PANTHER" id="PTHR24223">
    <property type="entry name" value="ATP-BINDING CASSETTE SUB-FAMILY C"/>
    <property type="match status" value="1"/>
</dbReference>
<dbReference type="PROSITE" id="PS00211">
    <property type="entry name" value="ABC_TRANSPORTER_1"/>
    <property type="match status" value="1"/>
</dbReference>
<dbReference type="AlphaFoldDB" id="A0A0A9Z478"/>
<dbReference type="SUPFAM" id="SSF52540">
    <property type="entry name" value="P-loop containing nucleoside triphosphate hydrolases"/>
    <property type="match status" value="1"/>
</dbReference>
<evidence type="ECO:0000256" key="6">
    <source>
        <dbReference type="ARBA" id="ARBA00022989"/>
    </source>
</evidence>
<dbReference type="PROSITE" id="PS50893">
    <property type="entry name" value="ABC_TRANSPORTER_2"/>
    <property type="match status" value="1"/>
</dbReference>
<dbReference type="GO" id="GO:0005524">
    <property type="term" value="F:ATP binding"/>
    <property type="evidence" value="ECO:0007669"/>
    <property type="project" value="UniProtKB-KW"/>
</dbReference>
<dbReference type="InterPro" id="IPR003439">
    <property type="entry name" value="ABC_transporter-like_ATP-bd"/>
</dbReference>
<organism evidence="9">
    <name type="scientific">Lygus hesperus</name>
    <name type="common">Western plant bug</name>
    <dbReference type="NCBI Taxonomy" id="30085"/>
    <lineage>
        <taxon>Eukaryota</taxon>
        <taxon>Metazoa</taxon>
        <taxon>Ecdysozoa</taxon>
        <taxon>Arthropoda</taxon>
        <taxon>Hexapoda</taxon>
        <taxon>Insecta</taxon>
        <taxon>Pterygota</taxon>
        <taxon>Neoptera</taxon>
        <taxon>Paraneoptera</taxon>
        <taxon>Hemiptera</taxon>
        <taxon>Heteroptera</taxon>
        <taxon>Panheteroptera</taxon>
        <taxon>Cimicomorpha</taxon>
        <taxon>Miridae</taxon>
        <taxon>Mirini</taxon>
        <taxon>Lygus</taxon>
    </lineage>
</organism>
<evidence type="ECO:0000256" key="7">
    <source>
        <dbReference type="ARBA" id="ARBA00023136"/>
    </source>
</evidence>
<evidence type="ECO:0000256" key="4">
    <source>
        <dbReference type="ARBA" id="ARBA00022741"/>
    </source>
</evidence>
<dbReference type="InterPro" id="IPR003593">
    <property type="entry name" value="AAA+_ATPase"/>
</dbReference>
<dbReference type="InterPro" id="IPR050173">
    <property type="entry name" value="ABC_transporter_C-like"/>
</dbReference>
<dbReference type="InterPro" id="IPR027417">
    <property type="entry name" value="P-loop_NTPase"/>
</dbReference>
<keyword evidence="3" id="KW-0677">Repeat</keyword>
<dbReference type="SMART" id="SM00382">
    <property type="entry name" value="AAA"/>
    <property type="match status" value="1"/>
</dbReference>
<proteinExistence type="predicted"/>
<dbReference type="GO" id="GO:0016020">
    <property type="term" value="C:membrane"/>
    <property type="evidence" value="ECO:0007669"/>
    <property type="project" value="TreeGrafter"/>
</dbReference>
<evidence type="ECO:0000256" key="1">
    <source>
        <dbReference type="ARBA" id="ARBA00022448"/>
    </source>
</evidence>
<dbReference type="EMBL" id="GBHO01005486">
    <property type="protein sequence ID" value="JAG38118.1"/>
    <property type="molecule type" value="Transcribed_RNA"/>
</dbReference>
<feature type="domain" description="ABC transporter" evidence="8">
    <location>
        <begin position="3"/>
        <end position="218"/>
    </location>
</feature>
<keyword evidence="7" id="KW-0472">Membrane</keyword>
<evidence type="ECO:0000259" key="8">
    <source>
        <dbReference type="PROSITE" id="PS50893"/>
    </source>
</evidence>
<dbReference type="Gene3D" id="3.40.50.300">
    <property type="entry name" value="P-loop containing nucleotide triphosphate hydrolases"/>
    <property type="match status" value="1"/>
</dbReference>
<evidence type="ECO:0000256" key="5">
    <source>
        <dbReference type="ARBA" id="ARBA00022840"/>
    </source>
</evidence>
<dbReference type="Pfam" id="PF00005">
    <property type="entry name" value="ABC_tran"/>
    <property type="match status" value="1"/>
</dbReference>
<feature type="non-terminal residue" evidence="9">
    <location>
        <position position="1"/>
    </location>
</feature>
<keyword evidence="2" id="KW-0812">Transmembrane</keyword>